<dbReference type="eggNOG" id="arCOG00357">
    <property type="taxonomic scope" value="Archaea"/>
</dbReference>
<dbReference type="Gene3D" id="3.10.20.30">
    <property type="match status" value="1"/>
</dbReference>
<dbReference type="Proteomes" id="UP000005233">
    <property type="component" value="Chromosome"/>
</dbReference>
<dbReference type="InterPro" id="IPR012676">
    <property type="entry name" value="TGS-like"/>
</dbReference>
<name>H8I825_METCZ</name>
<dbReference type="Gene3D" id="1.10.8.470">
    <property type="match status" value="1"/>
</dbReference>
<dbReference type="EMBL" id="CP003243">
    <property type="protein sequence ID" value="AFD00843.1"/>
    <property type="molecule type" value="Genomic_DNA"/>
</dbReference>
<dbReference type="InterPro" id="IPR031167">
    <property type="entry name" value="G_OBG"/>
</dbReference>
<dbReference type="OrthoDB" id="5875at2157"/>
<feature type="domain" description="OBG-type G" evidence="3">
    <location>
        <begin position="3"/>
        <end position="269"/>
    </location>
</feature>
<dbReference type="InterPro" id="IPR006073">
    <property type="entry name" value="GTP-bd"/>
</dbReference>
<dbReference type="SUPFAM" id="SSF81271">
    <property type="entry name" value="TGS-like"/>
    <property type="match status" value="1"/>
</dbReference>
<accession>H8I825</accession>
<keyword evidence="2" id="KW-0547">Nucleotide-binding</keyword>
<dbReference type="Pfam" id="PF02824">
    <property type="entry name" value="TGS"/>
    <property type="match status" value="1"/>
</dbReference>
<dbReference type="PRINTS" id="PR00326">
    <property type="entry name" value="GTP1OBG"/>
</dbReference>
<protein>
    <submittedName>
        <fullName evidence="4">GTPase, probable translation factor</fullName>
    </submittedName>
</protein>
<evidence type="ECO:0000313" key="5">
    <source>
        <dbReference type="Proteomes" id="UP000005233"/>
    </source>
</evidence>
<dbReference type="CDD" id="cd01899">
    <property type="entry name" value="Ygr210"/>
    <property type="match status" value="1"/>
</dbReference>
<dbReference type="PANTHER" id="PTHR23305">
    <property type="entry name" value="OBG GTPASE FAMILY"/>
    <property type="match status" value="1"/>
</dbReference>
<dbReference type="InterPro" id="IPR027417">
    <property type="entry name" value="P-loop_NTPase"/>
</dbReference>
<dbReference type="SUPFAM" id="SSF52540">
    <property type="entry name" value="P-loop containing nucleoside triphosphate hydrolases"/>
    <property type="match status" value="1"/>
</dbReference>
<dbReference type="FunFam" id="3.10.20.30:FF:000002">
    <property type="entry name" value="GTP pyrophosphokinase (RelA/SpoT)"/>
    <property type="match status" value="1"/>
</dbReference>
<dbReference type="Pfam" id="PF01926">
    <property type="entry name" value="MMR_HSR1"/>
    <property type="match status" value="1"/>
</dbReference>
<evidence type="ECO:0000259" key="3">
    <source>
        <dbReference type="PROSITE" id="PS51710"/>
    </source>
</evidence>
<dbReference type="GeneID" id="11972262"/>
<dbReference type="Pfam" id="PF08438">
    <property type="entry name" value="YGR210-like_G4"/>
    <property type="match status" value="1"/>
</dbReference>
<comment type="similarity">
    <text evidence="1">Belongs to the RelA/SpoT family.</text>
</comment>
<reference evidence="4 5" key="1">
    <citation type="journal article" date="2012" name="J. Bacteriol.">
        <title>Complete genome sequence of a thermophilic methanogen, Methanocella conradii HZ254, isolated from Chinese rice field soil.</title>
        <authorList>
            <person name="Lu Z."/>
            <person name="Lu Y."/>
        </authorList>
    </citation>
    <scope>NUCLEOTIDE SEQUENCE [LARGE SCALE GENOMIC DNA]</scope>
    <source>
        <strain evidence="5">DSM 24694 / JCM 17849 / CGMCC 1.5162 / HZ254</strain>
    </source>
</reference>
<dbReference type="AlphaFoldDB" id="H8I825"/>
<dbReference type="PROSITE" id="PS51710">
    <property type="entry name" value="G_OBG"/>
    <property type="match status" value="1"/>
</dbReference>
<sequence length="397" mass="43236">MSILIALAGKPNCGKSTFFKAATLADVEIANYPFTTIKPNLGVSYVRAKCPCKELHLACKKCVNGERFIAVELLDVAGLVPEAHKGKGLGNAFLDDMRQAQAIIHVIDASGGTDIEGNVVPIGSHAPLDDIKFLENEITMWMYGILNKNWIKLSRKASASGEKVEDVIAEQLAGLGVDAVMAKQALLETGLADRHISSWTEAEMIELSDYLRRISKPLVIAANKADIAPPENLEKLKGLEKEGYRVIPCSAGIELALRNAASHGYIDYLPGDEGFTIKNPEKLTPQQKAALDKMAAFLKRNGGTGIQKCINEVVFGLLNYIVVYPVEDEGKFTDKSGNVLPDAFLVKKGSTARDLAYKVHTQIGESFLFGVNARTKMRLGEKHELQNNDIVKIASTR</sequence>
<organism evidence="4 5">
    <name type="scientific">Methanocella conradii (strain DSM 24694 / JCM 17849 / CGMCC 1.5162 / HZ254)</name>
    <dbReference type="NCBI Taxonomy" id="1041930"/>
    <lineage>
        <taxon>Archaea</taxon>
        <taxon>Methanobacteriati</taxon>
        <taxon>Methanobacteriota</taxon>
        <taxon>Stenosarchaea group</taxon>
        <taxon>Methanomicrobia</taxon>
        <taxon>Methanocellales</taxon>
        <taxon>Methanocellaceae</taxon>
        <taxon>Methanocella</taxon>
    </lineage>
</organism>
<proteinExistence type="inferred from homology"/>
<evidence type="ECO:0000256" key="2">
    <source>
        <dbReference type="ARBA" id="ARBA00022741"/>
    </source>
</evidence>
<dbReference type="GO" id="GO:0016887">
    <property type="term" value="F:ATP hydrolysis activity"/>
    <property type="evidence" value="ECO:0007669"/>
    <property type="project" value="TreeGrafter"/>
</dbReference>
<dbReference type="HOGENOM" id="CLU_037276_1_0_2"/>
<keyword evidence="5" id="KW-1185">Reference proteome</keyword>
<dbReference type="InterPro" id="IPR012675">
    <property type="entry name" value="Beta-grasp_dom_sf"/>
</dbReference>
<dbReference type="RefSeq" id="WP_014406674.1">
    <property type="nucleotide sequence ID" value="NC_017034.1"/>
</dbReference>
<dbReference type="GO" id="GO:0005525">
    <property type="term" value="F:GTP binding"/>
    <property type="evidence" value="ECO:0007669"/>
    <property type="project" value="InterPro"/>
</dbReference>
<dbReference type="KEGG" id="mez:Mtc_2105"/>
<evidence type="ECO:0000256" key="1">
    <source>
        <dbReference type="ARBA" id="ARBA00007476"/>
    </source>
</evidence>
<dbReference type="Gene3D" id="3.40.50.300">
    <property type="entry name" value="P-loop containing nucleotide triphosphate hydrolases"/>
    <property type="match status" value="1"/>
</dbReference>
<dbReference type="NCBIfam" id="NF007171">
    <property type="entry name" value="PRK09602.1"/>
    <property type="match status" value="1"/>
</dbReference>
<dbReference type="InterPro" id="IPR013646">
    <property type="entry name" value="YGR210-like_G4"/>
</dbReference>
<dbReference type="STRING" id="1041930.Mtc_2105"/>
<gene>
    <name evidence="4" type="ordered locus">Mtc_2105</name>
</gene>
<evidence type="ECO:0000313" key="4">
    <source>
        <dbReference type="EMBL" id="AFD00843.1"/>
    </source>
</evidence>
<dbReference type="GO" id="GO:0005737">
    <property type="term" value="C:cytoplasm"/>
    <property type="evidence" value="ECO:0007669"/>
    <property type="project" value="TreeGrafter"/>
</dbReference>
<dbReference type="PANTHER" id="PTHR23305:SF1">
    <property type="entry name" value="OBG-TYPE G DOMAIN-CONTAINING PROTEIN"/>
    <property type="match status" value="1"/>
</dbReference>
<dbReference type="InterPro" id="IPR004095">
    <property type="entry name" value="TGS"/>
</dbReference>
<dbReference type="CDD" id="cd01669">
    <property type="entry name" value="TGS_MJ1332_like"/>
    <property type="match status" value="1"/>
</dbReference>